<dbReference type="InterPro" id="IPR053320">
    <property type="entry name" value="Protein_DD3-3_O-glyco"/>
</dbReference>
<evidence type="ECO:0000313" key="2">
    <source>
        <dbReference type="EMBL" id="CAG5112010.1"/>
    </source>
</evidence>
<organism evidence="2 3">
    <name type="scientific">Oikopleura dioica</name>
    <name type="common">Tunicate</name>
    <dbReference type="NCBI Taxonomy" id="34765"/>
    <lineage>
        <taxon>Eukaryota</taxon>
        <taxon>Metazoa</taxon>
        <taxon>Chordata</taxon>
        <taxon>Tunicata</taxon>
        <taxon>Appendicularia</taxon>
        <taxon>Copelata</taxon>
        <taxon>Oikopleuridae</taxon>
        <taxon>Oikopleura</taxon>
    </lineage>
</organism>
<reference evidence="2 3" key="1">
    <citation type="submission" date="2021-04" db="EMBL/GenBank/DDBJ databases">
        <authorList>
            <person name="Bliznina A."/>
        </authorList>
    </citation>
    <scope>NUCLEOTIDE SEQUENCE [LARGE SCALE GENOMIC DNA]</scope>
</reference>
<feature type="compositionally biased region" description="Basic and acidic residues" evidence="1">
    <location>
        <begin position="137"/>
        <end position="160"/>
    </location>
</feature>
<dbReference type="PANTHER" id="PTHR35170:SF2">
    <property type="entry name" value="PROTEIN DD3-3"/>
    <property type="match status" value="1"/>
</dbReference>
<dbReference type="InterPro" id="IPR016187">
    <property type="entry name" value="CTDL_fold"/>
</dbReference>
<keyword evidence="3" id="KW-1185">Reference proteome</keyword>
<dbReference type="Proteomes" id="UP001158576">
    <property type="component" value="Chromosome 2"/>
</dbReference>
<dbReference type="PANTHER" id="PTHR35170">
    <property type="entry name" value="PROTEIN DD3-3"/>
    <property type="match status" value="1"/>
</dbReference>
<name>A0ABN7T2G6_OIKDI</name>
<proteinExistence type="predicted"/>
<evidence type="ECO:0000256" key="1">
    <source>
        <dbReference type="SAM" id="MobiDB-lite"/>
    </source>
</evidence>
<feature type="region of interest" description="Disordered" evidence="1">
    <location>
        <begin position="502"/>
        <end position="522"/>
    </location>
</feature>
<sequence>MKLFSSLLASTALGDVYMHFPRGSNNRLNENSEGRRNGNRLFDSQNNNEGGYNVGDRFDKPAKTADEQSKAVFFESTAEAASEIAIEWWNQHGCGKRDENDANWVNCQIVLQYMCEDSSSTKIQNGLNTNTPAYSRPKNDESQQQYADRKRKDTMDNDHAQRGVHESWEYYDSCYRRDRNYGLFTGNEGRVRGGAIFTRQNPGGTRRGYECPEERDYYPYWHPTPWKDIAVLTSEPSKCQDLTSENGNRNMKYECVHNIDANTTLGYSKYNNEEECTHFGGEWVGFYNPKFIFEDIEDKDACDALAKDSDFKNDIIWGVPFRTGEGRRIAPQEKCLLLEEAPECKKAPWSRANHLGQTDDTDYFPTYKWELPNFHGLLESQECVLRIRYNITTNDYLDDFASENSKAYFPGLESHDDPEVTYRGARLQLALDSAQTGRVFQDRSHIFQLKPRPQSVPSDKVIKNLGVRGRRGNIVQAFPSVEYDFSPTILEMNQDDLVHIQWEGSNTNPNSDGEGRQGTDRSNIVPITVPGASIPAGLPSFPNNDLNEDYCQYTDADGTIRTFRALIVRDSSFPEIVQQCEAAKMTLPEPTTQEYNDALVEFWNPNGNWRGDIPIGMAADWAALSSGEAASFHQFRHQRPPIGQIDHYAMIDSRGRWYDDMNEHRVFSRAVCFAEVAGDEFADEPKMFADWIWSAADSLDKLNNTEELELQLASSGYYQCYNKQDCANSFEEKKDSLQDQLNNAPAYFAGNIVRMNPGVHQYLSTRNNNFSNRAQKGTIIVN</sequence>
<dbReference type="SUPFAM" id="SSF56436">
    <property type="entry name" value="C-type lectin-like"/>
    <property type="match status" value="1"/>
</dbReference>
<dbReference type="EMBL" id="OU015567">
    <property type="protein sequence ID" value="CAG5112010.1"/>
    <property type="molecule type" value="Genomic_DNA"/>
</dbReference>
<protein>
    <submittedName>
        <fullName evidence="2">Oidioi.mRNA.OKI2018_I69.chr2.g6272.t2.cds</fullName>
    </submittedName>
</protein>
<gene>
    <name evidence="2" type="ORF">OKIOD_LOCUS15037</name>
</gene>
<feature type="region of interest" description="Disordered" evidence="1">
    <location>
        <begin position="24"/>
        <end position="60"/>
    </location>
</feature>
<feature type="region of interest" description="Disordered" evidence="1">
    <location>
        <begin position="126"/>
        <end position="160"/>
    </location>
</feature>
<evidence type="ECO:0000313" key="3">
    <source>
        <dbReference type="Proteomes" id="UP001158576"/>
    </source>
</evidence>
<accession>A0ABN7T2G6</accession>